<dbReference type="SUPFAM" id="SSF88713">
    <property type="entry name" value="Glycoside hydrolase/deacetylase"/>
    <property type="match status" value="1"/>
</dbReference>
<name>A0A382Z0X2_9ZZZZ</name>
<feature type="compositionally biased region" description="Polar residues" evidence="1">
    <location>
        <begin position="8"/>
        <end position="26"/>
    </location>
</feature>
<evidence type="ECO:0000259" key="2">
    <source>
        <dbReference type="PROSITE" id="PS51677"/>
    </source>
</evidence>
<evidence type="ECO:0000313" key="3">
    <source>
        <dbReference type="EMBL" id="SVD89093.1"/>
    </source>
</evidence>
<dbReference type="AlphaFoldDB" id="A0A382Z0X2"/>
<feature type="non-terminal residue" evidence="3">
    <location>
        <position position="1"/>
    </location>
</feature>
<organism evidence="3">
    <name type="scientific">marine metagenome</name>
    <dbReference type="NCBI Taxonomy" id="408172"/>
    <lineage>
        <taxon>unclassified sequences</taxon>
        <taxon>metagenomes</taxon>
        <taxon>ecological metagenomes</taxon>
    </lineage>
</organism>
<reference evidence="3" key="1">
    <citation type="submission" date="2018-05" db="EMBL/GenBank/DDBJ databases">
        <authorList>
            <person name="Lanie J.A."/>
            <person name="Ng W.-L."/>
            <person name="Kazmierczak K.M."/>
            <person name="Andrzejewski T.M."/>
            <person name="Davidsen T.M."/>
            <person name="Wayne K.J."/>
            <person name="Tettelin H."/>
            <person name="Glass J.I."/>
            <person name="Rusch D."/>
            <person name="Podicherti R."/>
            <person name="Tsui H.-C.T."/>
            <person name="Winkler M.E."/>
        </authorList>
    </citation>
    <scope>NUCLEOTIDE SEQUENCE</scope>
</reference>
<dbReference type="GO" id="GO:0016810">
    <property type="term" value="F:hydrolase activity, acting on carbon-nitrogen (but not peptide) bonds"/>
    <property type="evidence" value="ECO:0007669"/>
    <property type="project" value="InterPro"/>
</dbReference>
<dbReference type="PROSITE" id="PS51677">
    <property type="entry name" value="NODB"/>
    <property type="match status" value="1"/>
</dbReference>
<dbReference type="Gene3D" id="3.20.20.370">
    <property type="entry name" value="Glycoside hydrolase/deacetylase"/>
    <property type="match status" value="1"/>
</dbReference>
<dbReference type="GO" id="GO:0005975">
    <property type="term" value="P:carbohydrate metabolic process"/>
    <property type="evidence" value="ECO:0007669"/>
    <property type="project" value="InterPro"/>
</dbReference>
<feature type="region of interest" description="Disordered" evidence="1">
    <location>
        <begin position="1"/>
        <end position="26"/>
    </location>
</feature>
<dbReference type="EMBL" id="UINC01180079">
    <property type="protein sequence ID" value="SVD89093.1"/>
    <property type="molecule type" value="Genomic_DNA"/>
</dbReference>
<feature type="domain" description="NodB homology" evidence="2">
    <location>
        <begin position="1"/>
        <end position="26"/>
    </location>
</feature>
<accession>A0A382Z0X2</accession>
<proteinExistence type="predicted"/>
<feature type="non-terminal residue" evidence="3">
    <location>
        <position position="26"/>
    </location>
</feature>
<evidence type="ECO:0000256" key="1">
    <source>
        <dbReference type="SAM" id="MobiDB-lite"/>
    </source>
</evidence>
<dbReference type="InterPro" id="IPR002509">
    <property type="entry name" value="NODB_dom"/>
</dbReference>
<dbReference type="InterPro" id="IPR011330">
    <property type="entry name" value="Glyco_hydro/deAcase_b/a-brl"/>
</dbReference>
<gene>
    <name evidence="3" type="ORF">METZ01_LOCUS441947</name>
</gene>
<protein>
    <recommendedName>
        <fullName evidence="2">NodB homology domain-containing protein</fullName>
    </recommendedName>
</protein>
<sequence length="26" mass="2878">KAEGHSIGNHSYSHPNGFTTCTKKYL</sequence>